<gene>
    <name evidence="7" type="ORF">QY95_03780</name>
</gene>
<dbReference type="Pfam" id="PF00440">
    <property type="entry name" value="TetR_N"/>
    <property type="match status" value="1"/>
</dbReference>
<dbReference type="InterPro" id="IPR001647">
    <property type="entry name" value="HTH_TetR"/>
</dbReference>
<feature type="domain" description="HTH tetR-type" evidence="6">
    <location>
        <begin position="2"/>
        <end position="62"/>
    </location>
</feature>
<evidence type="ECO:0000313" key="7">
    <source>
        <dbReference type="EMBL" id="KKB42759.1"/>
    </source>
</evidence>
<comment type="caution">
    <text evidence="7">The sequence shown here is derived from an EMBL/GenBank/DDBJ whole genome shotgun (WGS) entry which is preliminary data.</text>
</comment>
<evidence type="ECO:0000259" key="6">
    <source>
        <dbReference type="PROSITE" id="PS50977"/>
    </source>
</evidence>
<dbReference type="FunFam" id="1.10.10.60:FF:000141">
    <property type="entry name" value="TetR family transcriptional regulator"/>
    <property type="match status" value="1"/>
</dbReference>
<dbReference type="OrthoDB" id="9812993at2"/>
<dbReference type="EMBL" id="JWIR02000008">
    <property type="protein sequence ID" value="KKB42759.1"/>
    <property type="molecule type" value="Genomic_DNA"/>
</dbReference>
<dbReference type="PRINTS" id="PR00455">
    <property type="entry name" value="HTHTETR"/>
</dbReference>
<organism evidence="7 8">
    <name type="scientific">Bacillus thermotolerans</name>
    <name type="common">Quasibacillus thermotolerans</name>
    <dbReference type="NCBI Taxonomy" id="1221996"/>
    <lineage>
        <taxon>Bacteria</taxon>
        <taxon>Bacillati</taxon>
        <taxon>Bacillota</taxon>
        <taxon>Bacilli</taxon>
        <taxon>Bacillales</taxon>
        <taxon>Bacillaceae</taxon>
        <taxon>Bacillus</taxon>
    </lineage>
</organism>
<evidence type="ECO:0000313" key="8">
    <source>
        <dbReference type="Proteomes" id="UP000031563"/>
    </source>
</evidence>
<dbReference type="GO" id="GO:0045892">
    <property type="term" value="P:negative regulation of DNA-templated transcription"/>
    <property type="evidence" value="ECO:0007669"/>
    <property type="project" value="UniProtKB-ARBA"/>
</dbReference>
<reference evidence="7" key="1">
    <citation type="submission" date="2015-02" db="EMBL/GenBank/DDBJ databases">
        <title>Genome Assembly of Bacillaceae bacterium MTCC 8252.</title>
        <authorList>
            <person name="Verma A."/>
            <person name="Khatri I."/>
            <person name="Mual P."/>
            <person name="Subramanian S."/>
            <person name="Krishnamurthi S."/>
        </authorList>
    </citation>
    <scope>NUCLEOTIDE SEQUENCE [LARGE SCALE GENOMIC DNA]</scope>
    <source>
        <strain evidence="7">MTCC 8252</strain>
    </source>
</reference>
<dbReference type="InterPro" id="IPR009057">
    <property type="entry name" value="Homeodomain-like_sf"/>
</dbReference>
<proteinExistence type="predicted"/>
<dbReference type="RefSeq" id="WP_082090047.1">
    <property type="nucleotide sequence ID" value="NZ_JWIR02000008.1"/>
</dbReference>
<dbReference type="PROSITE" id="PS50977">
    <property type="entry name" value="HTH_TETR_2"/>
    <property type="match status" value="1"/>
</dbReference>
<dbReference type="Proteomes" id="UP000031563">
    <property type="component" value="Unassembled WGS sequence"/>
</dbReference>
<evidence type="ECO:0000256" key="2">
    <source>
        <dbReference type="ARBA" id="ARBA00023015"/>
    </source>
</evidence>
<dbReference type="PANTHER" id="PTHR43479">
    <property type="entry name" value="ACREF/ENVCD OPERON REPRESSOR-RELATED"/>
    <property type="match status" value="1"/>
</dbReference>
<evidence type="ECO:0000256" key="4">
    <source>
        <dbReference type="ARBA" id="ARBA00023163"/>
    </source>
</evidence>
<evidence type="ECO:0000256" key="3">
    <source>
        <dbReference type="ARBA" id="ARBA00023125"/>
    </source>
</evidence>
<keyword evidence="2" id="KW-0805">Transcription regulation</keyword>
<keyword evidence="4" id="KW-0804">Transcription</keyword>
<dbReference type="Gene3D" id="1.10.357.10">
    <property type="entry name" value="Tetracycline Repressor, domain 2"/>
    <property type="match status" value="1"/>
</dbReference>
<dbReference type="InterPro" id="IPR023772">
    <property type="entry name" value="DNA-bd_HTH_TetR-type_CS"/>
</dbReference>
<accession>A0A0F5IAX9</accession>
<evidence type="ECO:0000256" key="1">
    <source>
        <dbReference type="ARBA" id="ARBA00022491"/>
    </source>
</evidence>
<sequence length="280" mass="32574">MNDRRRQVMDAAHALFVEKGFAAASIQDILERSHISKGTFYNYFSSKNELLINIFKRINAEANEQRAFILTGRSVTDHEAFTEQIVASMTIHKENHLFTLYQGVFISGDEELKEFVRQQYLEEVKWTQKRIVELYGNDIVPYSLDLALLFMGNVQQLLHLSAMEEPHIKIEKVIGYALRRLRSAAKDVKSTRDQLISPRFLEKWFPADEIQREQQRSEILRAIGAMQKEADERGRELLAFLQSELIEAEPRRSVIAAVMQALPDRHDLFERISTYLEKKS</sequence>
<name>A0A0F5IAX9_BACTR</name>
<dbReference type="InterPro" id="IPR050624">
    <property type="entry name" value="HTH-type_Tx_Regulator"/>
</dbReference>
<dbReference type="AlphaFoldDB" id="A0A0F5IAX9"/>
<dbReference type="GO" id="GO:0003677">
    <property type="term" value="F:DNA binding"/>
    <property type="evidence" value="ECO:0007669"/>
    <property type="project" value="UniProtKB-UniRule"/>
</dbReference>
<keyword evidence="1" id="KW-0678">Repressor</keyword>
<protein>
    <submittedName>
        <fullName evidence="7">Transcriptional regulator, TetR family</fullName>
    </submittedName>
</protein>
<dbReference type="PROSITE" id="PS01081">
    <property type="entry name" value="HTH_TETR_1"/>
    <property type="match status" value="1"/>
</dbReference>
<keyword evidence="3 5" id="KW-0238">DNA-binding</keyword>
<feature type="DNA-binding region" description="H-T-H motif" evidence="5">
    <location>
        <begin position="25"/>
        <end position="44"/>
    </location>
</feature>
<dbReference type="PANTHER" id="PTHR43479:SF11">
    <property type="entry name" value="ACREF_ENVCD OPERON REPRESSOR-RELATED"/>
    <property type="match status" value="1"/>
</dbReference>
<keyword evidence="8" id="KW-1185">Reference proteome</keyword>
<evidence type="ECO:0000256" key="5">
    <source>
        <dbReference type="PROSITE-ProRule" id="PRU00335"/>
    </source>
</evidence>
<dbReference type="STRING" id="1221996.QY95_03780"/>
<dbReference type="SUPFAM" id="SSF46689">
    <property type="entry name" value="Homeodomain-like"/>
    <property type="match status" value="1"/>
</dbReference>